<name>A0AC35F323_9BILA</name>
<accession>A0AC35F323</accession>
<evidence type="ECO:0000313" key="1">
    <source>
        <dbReference type="Proteomes" id="UP000887580"/>
    </source>
</evidence>
<organism evidence="1 2">
    <name type="scientific">Panagrolaimus sp. PS1159</name>
    <dbReference type="NCBI Taxonomy" id="55785"/>
    <lineage>
        <taxon>Eukaryota</taxon>
        <taxon>Metazoa</taxon>
        <taxon>Ecdysozoa</taxon>
        <taxon>Nematoda</taxon>
        <taxon>Chromadorea</taxon>
        <taxon>Rhabditida</taxon>
        <taxon>Tylenchina</taxon>
        <taxon>Panagrolaimomorpha</taxon>
        <taxon>Panagrolaimoidea</taxon>
        <taxon>Panagrolaimidae</taxon>
        <taxon>Panagrolaimus</taxon>
    </lineage>
</organism>
<proteinExistence type="predicted"/>
<protein>
    <submittedName>
        <fullName evidence="2">Peptidase M12A domain-containing protein</fullName>
    </submittedName>
</protein>
<dbReference type="Proteomes" id="UP000887580">
    <property type="component" value="Unplaced"/>
</dbReference>
<sequence>MGQRKKLSEGDISKINAFYNCSVSVDLNGFKPSKTVSNYKEIKTDLKTFNSYNLNKNSNSGVASFASLEDFRIRTGRREPPPGFKFAFSLENENSKLREQTEFTNFKQYPSMDENFIKKKIIQCPTKVSGNCMDRLD</sequence>
<dbReference type="WBParaSite" id="PS1159_v2.g1334.t1">
    <property type="protein sequence ID" value="PS1159_v2.g1334.t1"/>
    <property type="gene ID" value="PS1159_v2.g1334"/>
</dbReference>
<evidence type="ECO:0000313" key="2">
    <source>
        <dbReference type="WBParaSite" id="PS1159_v2.g1334.t1"/>
    </source>
</evidence>
<reference evidence="2" key="1">
    <citation type="submission" date="2022-11" db="UniProtKB">
        <authorList>
            <consortium name="WormBaseParasite"/>
        </authorList>
    </citation>
    <scope>IDENTIFICATION</scope>
</reference>